<dbReference type="AlphaFoldDB" id="W2LBP5"/>
<reference evidence="2" key="2">
    <citation type="submission" date="2013-11" db="EMBL/GenBank/DDBJ databases">
        <title>The Genome Sequence of Phytophthora parasitica IAC_01/95.</title>
        <authorList>
            <consortium name="The Broad Institute Genomics Platform"/>
            <person name="Russ C."/>
            <person name="Tyler B."/>
            <person name="Panabieres F."/>
            <person name="Shan W."/>
            <person name="Tripathy S."/>
            <person name="Grunwald N."/>
            <person name="Machado M."/>
            <person name="Johnson C.S."/>
            <person name="Arredondo F."/>
            <person name="Hong C."/>
            <person name="Coffey M."/>
            <person name="Young S.K."/>
            <person name="Zeng Q."/>
            <person name="Gargeya S."/>
            <person name="Fitzgerald M."/>
            <person name="Abouelleil A."/>
            <person name="Alvarado L."/>
            <person name="Chapman S.B."/>
            <person name="Gainer-Dewar J."/>
            <person name="Goldberg J."/>
            <person name="Griggs A."/>
            <person name="Gujja S."/>
            <person name="Hansen M."/>
            <person name="Howarth C."/>
            <person name="Imamovic A."/>
            <person name="Ireland A."/>
            <person name="Larimer J."/>
            <person name="McCowan C."/>
            <person name="Murphy C."/>
            <person name="Pearson M."/>
            <person name="Poon T.W."/>
            <person name="Priest M."/>
            <person name="Roberts A."/>
            <person name="Saif S."/>
            <person name="Shea T."/>
            <person name="Sykes S."/>
            <person name="Wortman J."/>
            <person name="Nusbaum C."/>
            <person name="Birren B."/>
        </authorList>
    </citation>
    <scope>NUCLEOTIDE SEQUENCE [LARGE SCALE GENOMIC DNA]</scope>
    <source>
        <strain evidence="2">IAC_01/95</strain>
    </source>
</reference>
<evidence type="ECO:0000313" key="1">
    <source>
        <dbReference type="EMBL" id="ETL94817.1"/>
    </source>
</evidence>
<proteinExistence type="predicted"/>
<dbReference type="EMBL" id="KI692534">
    <property type="protein sequence ID" value="ETM48052.1"/>
    <property type="molecule type" value="Genomic_DNA"/>
</dbReference>
<sequence>MHLTLLRAKLKQLDHLVLMNPCLRTPMLKALRSS</sequence>
<gene>
    <name evidence="2" type="ORF">L914_07370</name>
    <name evidence="1" type="ORF">L917_07306</name>
</gene>
<protein>
    <submittedName>
        <fullName evidence="1">Uncharacterized protein</fullName>
    </submittedName>
</protein>
<dbReference type="EMBL" id="KI679313">
    <property type="protein sequence ID" value="ETL94817.1"/>
    <property type="molecule type" value="Genomic_DNA"/>
</dbReference>
<accession>W2LBP5</accession>
<dbReference type="Proteomes" id="UP000054532">
    <property type="component" value="Unassembled WGS sequence"/>
</dbReference>
<dbReference type="Proteomes" id="UP000054423">
    <property type="component" value="Unassembled WGS sequence"/>
</dbReference>
<organism evidence="1">
    <name type="scientific">Phytophthora nicotianae</name>
    <name type="common">Potato buckeye rot agent</name>
    <name type="synonym">Phytophthora parasitica</name>
    <dbReference type="NCBI Taxonomy" id="4792"/>
    <lineage>
        <taxon>Eukaryota</taxon>
        <taxon>Sar</taxon>
        <taxon>Stramenopiles</taxon>
        <taxon>Oomycota</taxon>
        <taxon>Peronosporomycetes</taxon>
        <taxon>Peronosporales</taxon>
        <taxon>Peronosporaceae</taxon>
        <taxon>Phytophthora</taxon>
    </lineage>
</organism>
<evidence type="ECO:0000313" key="2">
    <source>
        <dbReference type="EMBL" id="ETM48052.1"/>
    </source>
</evidence>
<name>W2LBP5_PHYNI</name>
<reference evidence="1" key="1">
    <citation type="submission" date="2013-11" db="EMBL/GenBank/DDBJ databases">
        <title>The Genome Sequence of Phytophthora parasitica CHvinca01.</title>
        <authorList>
            <consortium name="The Broad Institute Genomics Platform"/>
            <person name="Russ C."/>
            <person name="Tyler B."/>
            <person name="Panabieres F."/>
            <person name="Shan W."/>
            <person name="Tripathy S."/>
            <person name="Grunwald N."/>
            <person name="Machado M."/>
            <person name="Johnson C.S."/>
            <person name="Arredondo F."/>
            <person name="Hong C."/>
            <person name="Coffey M."/>
            <person name="Young S.K."/>
            <person name="Zeng Q."/>
            <person name="Gargeya S."/>
            <person name="Fitzgerald M."/>
            <person name="Abouelleil A."/>
            <person name="Alvarado L."/>
            <person name="Chapman S.B."/>
            <person name="Gainer-Dewar J."/>
            <person name="Goldberg J."/>
            <person name="Griggs A."/>
            <person name="Gujja S."/>
            <person name="Hansen M."/>
            <person name="Howarth C."/>
            <person name="Imamovic A."/>
            <person name="Ireland A."/>
            <person name="Larimer J."/>
            <person name="McCowan C."/>
            <person name="Murphy C."/>
            <person name="Pearson M."/>
            <person name="Poon T.W."/>
            <person name="Priest M."/>
            <person name="Roberts A."/>
            <person name="Saif S."/>
            <person name="Shea T."/>
            <person name="Sykes S."/>
            <person name="Wortman J."/>
            <person name="Nusbaum C."/>
            <person name="Birren B."/>
        </authorList>
    </citation>
    <scope>NUCLEOTIDE SEQUENCE [LARGE SCALE GENOMIC DNA]</scope>
    <source>
        <strain evidence="1">CHvinca01</strain>
    </source>
</reference>